<evidence type="ECO:0000313" key="1">
    <source>
        <dbReference type="EMBL" id="CAD7418993.1"/>
    </source>
</evidence>
<sequence length="63" mass="7299">MVELSKASEDKEIGFESWLDILKESGNVAIYKTLSVFSHRGVERKCCYLLYTTHDWIEVEGPF</sequence>
<dbReference type="AlphaFoldDB" id="A0A7R9DQ73"/>
<protein>
    <submittedName>
        <fullName evidence="1">Uncharacterized protein</fullName>
    </submittedName>
</protein>
<accession>A0A7R9DQ73</accession>
<proteinExistence type="predicted"/>
<gene>
    <name evidence="1" type="ORF">TPSB3V08_LOCUS12731</name>
</gene>
<dbReference type="EMBL" id="OD019337">
    <property type="protein sequence ID" value="CAD7418993.1"/>
    <property type="molecule type" value="Genomic_DNA"/>
</dbReference>
<organism evidence="1">
    <name type="scientific">Timema poppense</name>
    <name type="common">Walking stick</name>
    <dbReference type="NCBI Taxonomy" id="170557"/>
    <lineage>
        <taxon>Eukaryota</taxon>
        <taxon>Metazoa</taxon>
        <taxon>Ecdysozoa</taxon>
        <taxon>Arthropoda</taxon>
        <taxon>Hexapoda</taxon>
        <taxon>Insecta</taxon>
        <taxon>Pterygota</taxon>
        <taxon>Neoptera</taxon>
        <taxon>Polyneoptera</taxon>
        <taxon>Phasmatodea</taxon>
        <taxon>Timematodea</taxon>
        <taxon>Timematoidea</taxon>
        <taxon>Timematidae</taxon>
        <taxon>Timema</taxon>
    </lineage>
</organism>
<name>A0A7R9DQ73_TIMPO</name>
<reference evidence="1" key="1">
    <citation type="submission" date="2020-11" db="EMBL/GenBank/DDBJ databases">
        <authorList>
            <person name="Tran Van P."/>
        </authorList>
    </citation>
    <scope>NUCLEOTIDE SEQUENCE</scope>
</reference>